<dbReference type="PANTHER" id="PTHR10851">
    <property type="entry name" value="PYRIDOXINE-5-PHOSPHATE OXIDASE"/>
    <property type="match status" value="1"/>
</dbReference>
<dbReference type="AlphaFoldDB" id="A0A212TCP2"/>
<dbReference type="InterPro" id="IPR012349">
    <property type="entry name" value="Split_barrel_FMN-bd"/>
</dbReference>
<dbReference type="InterPro" id="IPR000659">
    <property type="entry name" value="Pyridox_Oxase"/>
</dbReference>
<feature type="domain" description="Pyridoxamine 5'-phosphate oxidase N-terminal" evidence="7">
    <location>
        <begin position="81"/>
        <end position="186"/>
    </location>
</feature>
<keyword evidence="5" id="KW-0560">Oxidoreductase</keyword>
<feature type="domain" description="Pyridoxine 5'-phosphate oxidase dimerisation C-terminal" evidence="8">
    <location>
        <begin position="210"/>
        <end position="273"/>
    </location>
</feature>
<evidence type="ECO:0000256" key="3">
    <source>
        <dbReference type="ARBA" id="ARBA00022630"/>
    </source>
</evidence>
<dbReference type="OrthoDB" id="9780392at2"/>
<accession>A0A212TCP2</accession>
<evidence type="ECO:0000259" key="7">
    <source>
        <dbReference type="Pfam" id="PF01243"/>
    </source>
</evidence>
<dbReference type="Pfam" id="PF10590">
    <property type="entry name" value="PNP_phzG_C"/>
    <property type="match status" value="1"/>
</dbReference>
<evidence type="ECO:0000313" key="9">
    <source>
        <dbReference type="EMBL" id="SNC63782.1"/>
    </source>
</evidence>
<evidence type="ECO:0000256" key="2">
    <source>
        <dbReference type="ARBA" id="ARBA00007301"/>
    </source>
</evidence>
<dbReference type="InterPro" id="IPR019576">
    <property type="entry name" value="Pyridoxamine_oxidase_dimer_C"/>
</dbReference>
<dbReference type="GO" id="GO:0004733">
    <property type="term" value="F:pyridoxamine phosphate oxidase activity"/>
    <property type="evidence" value="ECO:0007669"/>
    <property type="project" value="InterPro"/>
</dbReference>
<dbReference type="GO" id="GO:0010181">
    <property type="term" value="F:FMN binding"/>
    <property type="evidence" value="ECO:0007669"/>
    <property type="project" value="InterPro"/>
</dbReference>
<comment type="cofactor">
    <cofactor evidence="1">
        <name>FMN</name>
        <dbReference type="ChEBI" id="CHEBI:58210"/>
    </cofactor>
</comment>
<feature type="compositionally biased region" description="Gly residues" evidence="6">
    <location>
        <begin position="243"/>
        <end position="254"/>
    </location>
</feature>
<keyword evidence="4" id="KW-0288">FMN</keyword>
<name>A0A212TCP2_9MICO</name>
<keyword evidence="3" id="KW-0285">Flavoprotein</keyword>
<gene>
    <name evidence="9" type="ORF">SAMN05445756_0978</name>
</gene>
<sequence length="273" mass="30136">MLKAMDPSDLPADRSRRVQRLEYAGEALDVDALPTAPWALVEDWVRVAHERAVSGTSRAGGRRVGARVDGVGPTVIEPAALELATVDAEGAPDVRTVLCRDISPEGLQLFTSLVSAKARQIQHEPRVAVTWTWPGIFRALRFRGLAEELPRDVVDEYFRNRPWGARIGAHASRQSHPLENRDELVAREAELVARWPDTGAETDVPTPEHWGGFLVRPTSVEVWTGRVSRLHDRWRWVQPEAVGGTGGPRPGLQGGDLAPLDDDAAWTRTLLQP</sequence>
<keyword evidence="10" id="KW-1185">Reference proteome</keyword>
<feature type="region of interest" description="Disordered" evidence="6">
    <location>
        <begin position="240"/>
        <end position="260"/>
    </location>
</feature>
<reference evidence="9 10" key="1">
    <citation type="submission" date="2017-06" db="EMBL/GenBank/DDBJ databases">
        <authorList>
            <person name="Kim H.J."/>
            <person name="Triplett B.A."/>
        </authorList>
    </citation>
    <scope>NUCLEOTIDE SEQUENCE [LARGE SCALE GENOMIC DNA]</scope>
    <source>
        <strain evidence="9 10">DSM 22179</strain>
    </source>
</reference>
<evidence type="ECO:0000259" key="8">
    <source>
        <dbReference type="Pfam" id="PF10590"/>
    </source>
</evidence>
<dbReference type="EMBL" id="FYEZ01000001">
    <property type="protein sequence ID" value="SNC63782.1"/>
    <property type="molecule type" value="Genomic_DNA"/>
</dbReference>
<evidence type="ECO:0000256" key="4">
    <source>
        <dbReference type="ARBA" id="ARBA00022643"/>
    </source>
</evidence>
<dbReference type="SUPFAM" id="SSF50475">
    <property type="entry name" value="FMN-binding split barrel"/>
    <property type="match status" value="1"/>
</dbReference>
<evidence type="ECO:0000256" key="6">
    <source>
        <dbReference type="SAM" id="MobiDB-lite"/>
    </source>
</evidence>
<dbReference type="PANTHER" id="PTHR10851:SF0">
    <property type="entry name" value="PYRIDOXINE-5'-PHOSPHATE OXIDASE"/>
    <property type="match status" value="1"/>
</dbReference>
<proteinExistence type="inferred from homology"/>
<dbReference type="GO" id="GO:0008615">
    <property type="term" value="P:pyridoxine biosynthetic process"/>
    <property type="evidence" value="ECO:0007669"/>
    <property type="project" value="InterPro"/>
</dbReference>
<comment type="similarity">
    <text evidence="2">Belongs to the pyridoxamine 5'-phosphate oxidase family.</text>
</comment>
<protein>
    <submittedName>
        <fullName evidence="9">Pyridoxamine 5'-phosphate oxidase</fullName>
    </submittedName>
</protein>
<organism evidence="9 10">
    <name type="scientific">Kytococcus aerolatus</name>
    <dbReference type="NCBI Taxonomy" id="592308"/>
    <lineage>
        <taxon>Bacteria</taxon>
        <taxon>Bacillati</taxon>
        <taxon>Actinomycetota</taxon>
        <taxon>Actinomycetes</taxon>
        <taxon>Micrococcales</taxon>
        <taxon>Kytococcaceae</taxon>
        <taxon>Kytococcus</taxon>
    </lineage>
</organism>
<evidence type="ECO:0000313" key="10">
    <source>
        <dbReference type="Proteomes" id="UP000198122"/>
    </source>
</evidence>
<evidence type="ECO:0000256" key="1">
    <source>
        <dbReference type="ARBA" id="ARBA00001917"/>
    </source>
</evidence>
<evidence type="ECO:0000256" key="5">
    <source>
        <dbReference type="ARBA" id="ARBA00023002"/>
    </source>
</evidence>
<dbReference type="Gene3D" id="2.30.110.10">
    <property type="entry name" value="Electron Transport, Fmn-binding Protein, Chain A"/>
    <property type="match status" value="1"/>
</dbReference>
<dbReference type="Pfam" id="PF01243">
    <property type="entry name" value="PNPOx_N"/>
    <property type="match status" value="1"/>
</dbReference>
<dbReference type="InterPro" id="IPR011576">
    <property type="entry name" value="Pyridox_Oxase_N"/>
</dbReference>
<dbReference type="NCBIfam" id="NF004231">
    <property type="entry name" value="PRK05679.1"/>
    <property type="match status" value="1"/>
</dbReference>
<dbReference type="Proteomes" id="UP000198122">
    <property type="component" value="Unassembled WGS sequence"/>
</dbReference>